<dbReference type="GeneID" id="106670697"/>
<evidence type="ECO:0000313" key="2">
    <source>
        <dbReference type="EnsemblMetazoa" id="XP_014256753.1"/>
    </source>
</evidence>
<organism evidence="2 3">
    <name type="scientific">Cimex lectularius</name>
    <name type="common">Bed bug</name>
    <name type="synonym">Acanthia lectularia</name>
    <dbReference type="NCBI Taxonomy" id="79782"/>
    <lineage>
        <taxon>Eukaryota</taxon>
        <taxon>Metazoa</taxon>
        <taxon>Ecdysozoa</taxon>
        <taxon>Arthropoda</taxon>
        <taxon>Hexapoda</taxon>
        <taxon>Insecta</taxon>
        <taxon>Pterygota</taxon>
        <taxon>Neoptera</taxon>
        <taxon>Paraneoptera</taxon>
        <taxon>Hemiptera</taxon>
        <taxon>Heteroptera</taxon>
        <taxon>Panheteroptera</taxon>
        <taxon>Cimicomorpha</taxon>
        <taxon>Cimicidae</taxon>
        <taxon>Cimex</taxon>
    </lineage>
</organism>
<proteinExistence type="predicted"/>
<dbReference type="EnsemblMetazoa" id="XM_014401267.2">
    <property type="protein sequence ID" value="XP_014256753.1"/>
    <property type="gene ID" value="LOC106670697"/>
</dbReference>
<dbReference type="AlphaFoldDB" id="A0A8I6S5X7"/>
<dbReference type="RefSeq" id="XP_014256753.1">
    <property type="nucleotide sequence ID" value="XM_014401267.2"/>
</dbReference>
<feature type="coiled-coil region" evidence="1">
    <location>
        <begin position="6"/>
        <end position="152"/>
    </location>
</feature>
<name>A0A8I6S5X7_CIMLE</name>
<accession>A0A8I6S5X7</accession>
<reference evidence="2" key="1">
    <citation type="submission" date="2022-01" db="UniProtKB">
        <authorList>
            <consortium name="EnsemblMetazoa"/>
        </authorList>
    </citation>
    <scope>IDENTIFICATION</scope>
</reference>
<dbReference type="OrthoDB" id="6615663at2759"/>
<keyword evidence="3" id="KW-1185">Reference proteome</keyword>
<protein>
    <submittedName>
        <fullName evidence="2">Uncharacterized protein</fullName>
    </submittedName>
</protein>
<keyword evidence="1" id="KW-0175">Coiled coil</keyword>
<dbReference type="KEGG" id="clec:106670697"/>
<evidence type="ECO:0000256" key="1">
    <source>
        <dbReference type="SAM" id="Coils"/>
    </source>
</evidence>
<dbReference type="Proteomes" id="UP000494040">
    <property type="component" value="Unassembled WGS sequence"/>
</dbReference>
<sequence>MSGMDLERLASELKSDKAARDALIEDNKRLEAEAKKLEKELKTLQKEDPSSMFLFYEKATHIDCEGYREYMEAMKLKESLKRQLASEKERLRILIESRTDITEMSVEPLSQAELIRIVKQLERRKVDAQSKLHEAENSLNSTAKEVAKLRDAQKMYQTEFDLRDRKRGTTRLQR</sequence>
<evidence type="ECO:0000313" key="3">
    <source>
        <dbReference type="Proteomes" id="UP000494040"/>
    </source>
</evidence>